<evidence type="ECO:0000313" key="3">
    <source>
        <dbReference type="EMBL" id="KFW90436.1"/>
    </source>
</evidence>
<proteinExistence type="predicted"/>
<reference evidence="3 4" key="1">
    <citation type="submission" date="2014-04" db="EMBL/GenBank/DDBJ databases">
        <title>Genome evolution of avian class.</title>
        <authorList>
            <person name="Zhang G."/>
            <person name="Li C."/>
        </authorList>
    </citation>
    <scope>NUCLEOTIDE SEQUENCE [LARGE SCALE GENOMIC DNA]</scope>
    <source>
        <strain evidence="3">BGI_N336</strain>
    </source>
</reference>
<feature type="region of interest" description="Disordered" evidence="2">
    <location>
        <begin position="174"/>
        <end position="237"/>
    </location>
</feature>
<feature type="compositionally biased region" description="Polar residues" evidence="2">
    <location>
        <begin position="225"/>
        <end position="237"/>
    </location>
</feature>
<dbReference type="Proteomes" id="UP000053238">
    <property type="component" value="Unassembled WGS sequence"/>
</dbReference>
<evidence type="ECO:0000313" key="4">
    <source>
        <dbReference type="Proteomes" id="UP000053238"/>
    </source>
</evidence>
<evidence type="ECO:0000256" key="1">
    <source>
        <dbReference type="SAM" id="Coils"/>
    </source>
</evidence>
<gene>
    <name evidence="3" type="ORF">N336_10004</name>
</gene>
<keyword evidence="4" id="KW-1185">Reference proteome</keyword>
<name>A0A093QPF2_PHACA</name>
<feature type="compositionally biased region" description="Basic and acidic residues" evidence="2">
    <location>
        <begin position="174"/>
        <end position="200"/>
    </location>
</feature>
<sequence length="337" mass="39008">AMSAFDLTNQSMQRTEPEIECIVPRMKLRDEMFVYIDGKWVNEIYCQPPFASHHIFFGKKAQNKWSIWEENRALWEEIQVLRMENRMLWEENKALQSLQSQSKAVQIIYTDVIQQRLQKENKPLPFFQERKIGFQVSPGNKGLQAVQEDNTVLEDFQQENKTIPITWKGQKAITVHEESKDTSSDQKDITEDQTDIRSEDVITAVEEGNPGPAPQQERGAKKKTTTPTQNEAESAPSTHCEYEILRALQNLYKLLHVFLKVNHLLGEKQGCHILYDVNRTFQEDYNKLKLQLNAVKNTVSDITAQMQMLEKELIAITSPVYEEAGQKLATEYQLGEM</sequence>
<dbReference type="EMBL" id="KL426464">
    <property type="protein sequence ID" value="KFW90436.1"/>
    <property type="molecule type" value="Genomic_DNA"/>
</dbReference>
<keyword evidence="1" id="KW-0175">Coiled coil</keyword>
<evidence type="ECO:0000256" key="2">
    <source>
        <dbReference type="SAM" id="MobiDB-lite"/>
    </source>
</evidence>
<feature type="non-terminal residue" evidence="3">
    <location>
        <position position="1"/>
    </location>
</feature>
<accession>A0A093QPF2</accession>
<feature type="non-terminal residue" evidence="3">
    <location>
        <position position="337"/>
    </location>
</feature>
<dbReference type="AlphaFoldDB" id="A0A093QPF2"/>
<feature type="coiled-coil region" evidence="1">
    <location>
        <begin position="278"/>
        <end position="312"/>
    </location>
</feature>
<organism evidence="3 4">
    <name type="scientific">Phalacrocorax carbo</name>
    <name type="common">Great cormorant</name>
    <name type="synonym">Pelecanus carbo</name>
    <dbReference type="NCBI Taxonomy" id="9209"/>
    <lineage>
        <taxon>Eukaryota</taxon>
        <taxon>Metazoa</taxon>
        <taxon>Chordata</taxon>
        <taxon>Craniata</taxon>
        <taxon>Vertebrata</taxon>
        <taxon>Euteleostomi</taxon>
        <taxon>Archelosauria</taxon>
        <taxon>Archosauria</taxon>
        <taxon>Dinosauria</taxon>
        <taxon>Saurischia</taxon>
        <taxon>Theropoda</taxon>
        <taxon>Coelurosauria</taxon>
        <taxon>Aves</taxon>
        <taxon>Neognathae</taxon>
        <taxon>Neoaves</taxon>
        <taxon>Aequornithes</taxon>
        <taxon>Suliformes</taxon>
        <taxon>Phalacrocoracidae</taxon>
        <taxon>Phalacrocorax</taxon>
    </lineage>
</organism>
<dbReference type="PANTHER" id="PTHR21533:SF17">
    <property type="entry name" value="PROTEIN CHIBBY HOMOLOG 3"/>
    <property type="match status" value="1"/>
</dbReference>
<protein>
    <submittedName>
        <fullName evidence="3">Spermatid-associated protein</fullName>
    </submittedName>
</protein>
<dbReference type="PANTHER" id="PTHR21533">
    <property type="entry name" value="LEUCINE-RICH PROTEIN"/>
    <property type="match status" value="1"/>
</dbReference>